<dbReference type="STRING" id="537007.BLAHAN_05489"/>
<dbReference type="RefSeq" id="WP_003020705.1">
    <property type="nucleotide sequence ID" value="NZ_CP022413.2"/>
</dbReference>
<sequence>MLKEKQFIEDVCKVLVHEDSETVFALLNKAGIEIDVEKDNVFDVIRKIRGLKA</sequence>
<proteinExistence type="predicted"/>
<dbReference type="AlphaFoldDB" id="C9L7W6"/>
<dbReference type="Proteomes" id="UP000003755">
    <property type="component" value="Unassembled WGS sequence"/>
</dbReference>
<reference evidence="1" key="1">
    <citation type="submission" date="2009-09" db="EMBL/GenBank/DDBJ databases">
        <authorList>
            <person name="Weinstock G."/>
            <person name="Sodergren E."/>
            <person name="Clifton S."/>
            <person name="Fulton L."/>
            <person name="Fulton B."/>
            <person name="Courtney L."/>
            <person name="Fronick C."/>
            <person name="Harrison M."/>
            <person name="Strong C."/>
            <person name="Farmer C."/>
            <person name="Delahaunty K."/>
            <person name="Markovic C."/>
            <person name="Hall O."/>
            <person name="Minx P."/>
            <person name="Tomlinson C."/>
            <person name="Mitreva M."/>
            <person name="Nelson J."/>
            <person name="Hou S."/>
            <person name="Wollam A."/>
            <person name="Pepin K.H."/>
            <person name="Johnson M."/>
            <person name="Bhonagiri V."/>
            <person name="Nash W.E."/>
            <person name="Warren W."/>
            <person name="Chinwalla A."/>
            <person name="Mardis E.R."/>
            <person name="Wilson R.K."/>
        </authorList>
    </citation>
    <scope>NUCLEOTIDE SEQUENCE [LARGE SCALE GENOMIC DNA]</scope>
    <source>
        <strain evidence="1">DSM 20583</strain>
    </source>
</reference>
<protein>
    <submittedName>
        <fullName evidence="1">Uncharacterized protein</fullName>
    </submittedName>
</protein>
<dbReference type="HOGENOM" id="CLU_3059034_0_0_9"/>
<dbReference type="EMBL" id="ABYU02000016">
    <property type="protein sequence ID" value="EEX21861.1"/>
    <property type="molecule type" value="Genomic_DNA"/>
</dbReference>
<accession>C9L7W6</accession>
<evidence type="ECO:0000313" key="2">
    <source>
        <dbReference type="Proteomes" id="UP000003755"/>
    </source>
</evidence>
<organism evidence="1 2">
    <name type="scientific">Blautia hansenii DSM 20583</name>
    <dbReference type="NCBI Taxonomy" id="537007"/>
    <lineage>
        <taxon>Bacteria</taxon>
        <taxon>Bacillati</taxon>
        <taxon>Bacillota</taxon>
        <taxon>Clostridia</taxon>
        <taxon>Lachnospirales</taxon>
        <taxon>Lachnospiraceae</taxon>
        <taxon>Blautia</taxon>
    </lineage>
</organism>
<name>C9L7W6_BLAHA</name>
<gene>
    <name evidence="1" type="ORF">BLAHAN_05489</name>
</gene>
<evidence type="ECO:0000313" key="1">
    <source>
        <dbReference type="EMBL" id="EEX21861.1"/>
    </source>
</evidence>
<keyword evidence="2" id="KW-1185">Reference proteome</keyword>
<comment type="caution">
    <text evidence="1">The sequence shown here is derived from an EMBL/GenBank/DDBJ whole genome shotgun (WGS) entry which is preliminary data.</text>
</comment>